<feature type="region of interest" description="Disordered" evidence="2">
    <location>
        <begin position="306"/>
        <end position="331"/>
    </location>
</feature>
<dbReference type="PANTHER" id="PTHR11559">
    <property type="entry name" value="CARBOXYLESTERASE"/>
    <property type="match status" value="1"/>
</dbReference>
<dbReference type="AlphaFoldDB" id="A0AAV7XRG0"/>
<feature type="compositionally biased region" description="Basic and acidic residues" evidence="2">
    <location>
        <begin position="321"/>
        <end position="331"/>
    </location>
</feature>
<comment type="caution">
    <text evidence="5">The sequence shown here is derived from an EMBL/GenBank/DDBJ whole genome shotgun (WGS) entry which is preliminary data.</text>
</comment>
<evidence type="ECO:0000313" key="6">
    <source>
        <dbReference type="Proteomes" id="UP001075354"/>
    </source>
</evidence>
<dbReference type="EMBL" id="JAPTSV010000004">
    <property type="protein sequence ID" value="KAJ1528597.1"/>
    <property type="molecule type" value="Genomic_DNA"/>
</dbReference>
<dbReference type="Gene3D" id="3.40.50.1820">
    <property type="entry name" value="alpha/beta hydrolase"/>
    <property type="match status" value="1"/>
</dbReference>
<gene>
    <name evidence="5" type="ORF">ONE63_006998</name>
</gene>
<dbReference type="InterPro" id="IPR050309">
    <property type="entry name" value="Type-B_Carboxylest/Lipase"/>
</dbReference>
<keyword evidence="3" id="KW-0732">Signal</keyword>
<dbReference type="SUPFAM" id="SSF53474">
    <property type="entry name" value="alpha/beta-Hydrolases"/>
    <property type="match status" value="1"/>
</dbReference>
<dbReference type="Pfam" id="PF00135">
    <property type="entry name" value="COesterase"/>
    <property type="match status" value="1"/>
</dbReference>
<dbReference type="InterPro" id="IPR029058">
    <property type="entry name" value="AB_hydrolase_fold"/>
</dbReference>
<dbReference type="InterPro" id="IPR002018">
    <property type="entry name" value="CarbesteraseB"/>
</dbReference>
<organism evidence="5 6">
    <name type="scientific">Megalurothrips usitatus</name>
    <name type="common">bean blossom thrips</name>
    <dbReference type="NCBI Taxonomy" id="439358"/>
    <lineage>
        <taxon>Eukaryota</taxon>
        <taxon>Metazoa</taxon>
        <taxon>Ecdysozoa</taxon>
        <taxon>Arthropoda</taxon>
        <taxon>Hexapoda</taxon>
        <taxon>Insecta</taxon>
        <taxon>Pterygota</taxon>
        <taxon>Neoptera</taxon>
        <taxon>Paraneoptera</taxon>
        <taxon>Thysanoptera</taxon>
        <taxon>Terebrantia</taxon>
        <taxon>Thripoidea</taxon>
        <taxon>Thripidae</taxon>
        <taxon>Megalurothrips</taxon>
    </lineage>
</organism>
<evidence type="ECO:0000256" key="1">
    <source>
        <dbReference type="ARBA" id="ARBA00023180"/>
    </source>
</evidence>
<sequence length="614" mass="65118">MGAVRQSLLAAVVLAAVAVLLSVDRAHGRPANAPADARPSARTAAGEVRGRWEEAQASAAAGRRFAAYLGVPYGKPPVGHLRFKAPAAAEAWSGALDATSDPPACPQINVLSEAKEVVGQEDCLYLNVYVPGEAAADDPPRPVLFLVHGGGFDHGSGRLHDFGPDLLLHAGVVVVSVNYRLGPLGFLSLDDEAIPGNAGLKDLVLALKWVRTNIAAFGGDPARVTALGWSTGASAVHILSLLPAARGLFSRMVLLSGHAVSPRAYTERHVERANTLAAILGAADNSTEAVSRVLREAPVERLLRANDDPRMRRVGQPLPSPERRAADGAEPKLLLRDPESLLRQPQAAAMPTLLGVEGRAGTFPFKIWDRVLSSLSGLDSRSPGALDELLPRLMPGDLLPGSDTAAALGLTAEPAEHNPGPGPLGKDASLRLAQLVRDEYSSGGPIANNTDTFIEFLGDAFLYASAWRAVGFMGNASTEQAPLRLFRFLVDDDYNYAKKLYGVTAPGATLTDALGYLGRFNHSADPQRDAHKDTVAAKTVGRMINMVTTFAKGEEASLPQWPAVPRSADPASWPQLLVGPGLSLRVGHVEAPHQAFWSSVYRDLRSRTSTIGRH</sequence>
<feature type="signal peptide" evidence="3">
    <location>
        <begin position="1"/>
        <end position="28"/>
    </location>
</feature>
<proteinExistence type="predicted"/>
<evidence type="ECO:0000259" key="4">
    <source>
        <dbReference type="Pfam" id="PF00135"/>
    </source>
</evidence>
<name>A0AAV7XRG0_9NEOP</name>
<dbReference type="PROSITE" id="PS00941">
    <property type="entry name" value="CARBOXYLESTERASE_B_2"/>
    <property type="match status" value="1"/>
</dbReference>
<reference evidence="5" key="1">
    <citation type="submission" date="2022-12" db="EMBL/GenBank/DDBJ databases">
        <title>Chromosome-level genome assembly of the bean flower thrips Megalurothrips usitatus.</title>
        <authorList>
            <person name="Ma L."/>
            <person name="Liu Q."/>
            <person name="Li H."/>
            <person name="Cai W."/>
        </authorList>
    </citation>
    <scope>NUCLEOTIDE SEQUENCE</scope>
    <source>
        <strain evidence="5">Cailab_2022a</strain>
    </source>
</reference>
<dbReference type="InterPro" id="IPR019819">
    <property type="entry name" value="Carboxylesterase_B_CS"/>
</dbReference>
<accession>A0AAV7XRG0</accession>
<protein>
    <recommendedName>
        <fullName evidence="4">Carboxylesterase type B domain-containing protein</fullName>
    </recommendedName>
</protein>
<evidence type="ECO:0000256" key="2">
    <source>
        <dbReference type="SAM" id="MobiDB-lite"/>
    </source>
</evidence>
<keyword evidence="6" id="KW-1185">Reference proteome</keyword>
<dbReference type="Proteomes" id="UP001075354">
    <property type="component" value="Chromosome 4"/>
</dbReference>
<keyword evidence="1" id="KW-0325">Glycoprotein</keyword>
<evidence type="ECO:0000313" key="5">
    <source>
        <dbReference type="EMBL" id="KAJ1528597.1"/>
    </source>
</evidence>
<feature type="chain" id="PRO_5043586072" description="Carboxylesterase type B domain-containing protein" evidence="3">
    <location>
        <begin position="29"/>
        <end position="614"/>
    </location>
</feature>
<feature type="domain" description="Carboxylesterase type B" evidence="4">
    <location>
        <begin position="39"/>
        <end position="564"/>
    </location>
</feature>
<evidence type="ECO:0000256" key="3">
    <source>
        <dbReference type="SAM" id="SignalP"/>
    </source>
</evidence>